<organism evidence="7 8">
    <name type="scientific">Sphaerochaeta pleomorpha (strain ATCC BAA-1885 / DSM 22778 / Grapes)</name>
    <dbReference type="NCBI Taxonomy" id="158190"/>
    <lineage>
        <taxon>Bacteria</taxon>
        <taxon>Pseudomonadati</taxon>
        <taxon>Spirochaetota</taxon>
        <taxon>Spirochaetia</taxon>
        <taxon>Spirochaetales</taxon>
        <taxon>Sphaerochaetaceae</taxon>
        <taxon>Sphaerochaeta</taxon>
    </lineage>
</organism>
<dbReference type="PANTHER" id="PTHR30483:SF6">
    <property type="entry name" value="PERIPLASMIC BINDING PROTEIN OF ABC TRANSPORTER FOR NATURAL AMINO ACIDS"/>
    <property type="match status" value="1"/>
</dbReference>
<evidence type="ECO:0000313" key="8">
    <source>
        <dbReference type="Proteomes" id="UP000005632"/>
    </source>
</evidence>
<dbReference type="InterPro" id="IPR000709">
    <property type="entry name" value="Leu_Ile_Val-bd"/>
</dbReference>
<sequence length="388" mass="41802">MKKLCALLCVLMMLSMALFANGNKEEEAAKAEGFKGIIKIGVLGPLTGTNAEYGVGFKIGTQMAADRINAAGGANGYKLILVPKDSKGDPKESSDLTRQFCDDSDIMAIIGDFTSGCSMANAPIVDDAKIVQLSPTASNPKYAGMSDYCFSIMGRQDGEAPFFAKYIISKYMGVKKIGLIYINSDWGVSAADNFRKAANEAGVEIVTEVNYVQDEKDFSSLITKLKAANPEALIIMDQGAVAQVINQVRAMGWDVPLTTLGPGTSEQLIGLTGANSEGLILSTPFFFDPQVPELMAWKTEFNDKAKFNPTVHPACAFDCVNLIAQAINSCGDTVTRQGIRDNLARNEYTGITGPIKFNKDGDITRAYLICQVENGQYVVKKGFDYSAE</sequence>
<dbReference type="EMBL" id="CP003155">
    <property type="protein sequence ID" value="AEV29540.1"/>
    <property type="molecule type" value="Genomic_DNA"/>
</dbReference>
<dbReference type="SUPFAM" id="SSF53822">
    <property type="entry name" value="Periplasmic binding protein-like I"/>
    <property type="match status" value="1"/>
</dbReference>
<dbReference type="HOGENOM" id="CLU_027128_6_2_12"/>
<dbReference type="RefSeq" id="WP_014270383.1">
    <property type="nucleotide sequence ID" value="NC_016633.1"/>
</dbReference>
<keyword evidence="8" id="KW-1185">Reference proteome</keyword>
<dbReference type="KEGG" id="sgp:SpiGrapes_1742"/>
<evidence type="ECO:0000313" key="7">
    <source>
        <dbReference type="EMBL" id="AEV29540.1"/>
    </source>
</evidence>
<dbReference type="CDD" id="cd06349">
    <property type="entry name" value="PBP1_ABC_HAAT-like"/>
    <property type="match status" value="1"/>
</dbReference>
<dbReference type="Gene3D" id="3.40.50.2300">
    <property type="match status" value="2"/>
</dbReference>
<evidence type="ECO:0000256" key="3">
    <source>
        <dbReference type="ARBA" id="ARBA00022729"/>
    </source>
</evidence>
<dbReference type="PRINTS" id="PR00337">
    <property type="entry name" value="LEUILEVALBP"/>
</dbReference>
<dbReference type="STRING" id="158190.SpiGrapes_1742"/>
<keyword evidence="4" id="KW-0029">Amino-acid transport</keyword>
<feature type="chain" id="PRO_5003514374" evidence="5">
    <location>
        <begin position="21"/>
        <end position="388"/>
    </location>
</feature>
<proteinExistence type="inferred from homology"/>
<protein>
    <submittedName>
        <fullName evidence="7">ABC-type branched-chain amino acid transport system, periplasmic component</fullName>
    </submittedName>
</protein>
<evidence type="ECO:0000259" key="6">
    <source>
        <dbReference type="Pfam" id="PF13458"/>
    </source>
</evidence>
<dbReference type="InterPro" id="IPR028082">
    <property type="entry name" value="Peripla_BP_I"/>
</dbReference>
<evidence type="ECO:0000256" key="4">
    <source>
        <dbReference type="ARBA" id="ARBA00022970"/>
    </source>
</evidence>
<evidence type="ECO:0000256" key="1">
    <source>
        <dbReference type="ARBA" id="ARBA00010062"/>
    </source>
</evidence>
<dbReference type="InterPro" id="IPR051010">
    <property type="entry name" value="BCAA_transport"/>
</dbReference>
<feature type="signal peptide" evidence="5">
    <location>
        <begin position="1"/>
        <end position="20"/>
    </location>
</feature>
<dbReference type="AlphaFoldDB" id="G8QXH7"/>
<accession>G8QXH7</accession>
<comment type="similarity">
    <text evidence="1">Belongs to the leucine-binding protein family.</text>
</comment>
<dbReference type="eggNOG" id="COG0683">
    <property type="taxonomic scope" value="Bacteria"/>
</dbReference>
<feature type="domain" description="Leucine-binding protein" evidence="6">
    <location>
        <begin position="38"/>
        <end position="375"/>
    </location>
</feature>
<dbReference type="Proteomes" id="UP000005632">
    <property type="component" value="Chromosome"/>
</dbReference>
<keyword evidence="3 5" id="KW-0732">Signal</keyword>
<reference evidence="7 8" key="1">
    <citation type="submission" date="2011-11" db="EMBL/GenBank/DDBJ databases">
        <title>Complete sequence of Spirochaeta sp. grapes.</title>
        <authorList>
            <consortium name="US DOE Joint Genome Institute"/>
            <person name="Lucas S."/>
            <person name="Han J."/>
            <person name="Lapidus A."/>
            <person name="Cheng J.-F."/>
            <person name="Goodwin L."/>
            <person name="Pitluck S."/>
            <person name="Peters L."/>
            <person name="Ovchinnikova G."/>
            <person name="Munk A.C."/>
            <person name="Detter J.C."/>
            <person name="Han C."/>
            <person name="Tapia R."/>
            <person name="Land M."/>
            <person name="Hauser L."/>
            <person name="Kyrpides N."/>
            <person name="Ivanova N."/>
            <person name="Pagani I."/>
            <person name="Ritalahtilisa K."/>
            <person name="Loeffler F."/>
            <person name="Woyke T."/>
        </authorList>
    </citation>
    <scope>NUCLEOTIDE SEQUENCE [LARGE SCALE GENOMIC DNA]</scope>
    <source>
        <strain evidence="8">ATCC BAA-1885 / DSM 22778 / Grapes</strain>
    </source>
</reference>
<gene>
    <name evidence="7" type="ordered locus">SpiGrapes_1742</name>
</gene>
<evidence type="ECO:0000256" key="5">
    <source>
        <dbReference type="SAM" id="SignalP"/>
    </source>
</evidence>
<dbReference type="Pfam" id="PF13458">
    <property type="entry name" value="Peripla_BP_6"/>
    <property type="match status" value="1"/>
</dbReference>
<dbReference type="PANTHER" id="PTHR30483">
    <property type="entry name" value="LEUCINE-SPECIFIC-BINDING PROTEIN"/>
    <property type="match status" value="1"/>
</dbReference>
<evidence type="ECO:0000256" key="2">
    <source>
        <dbReference type="ARBA" id="ARBA00022448"/>
    </source>
</evidence>
<dbReference type="InterPro" id="IPR028081">
    <property type="entry name" value="Leu-bd"/>
</dbReference>
<name>G8QXH7_SPHPG</name>
<dbReference type="GO" id="GO:0006865">
    <property type="term" value="P:amino acid transport"/>
    <property type="evidence" value="ECO:0007669"/>
    <property type="project" value="UniProtKB-KW"/>
</dbReference>
<keyword evidence="2" id="KW-0813">Transport</keyword>